<name>A0A483BCT0_OENOE</name>
<comment type="similarity">
    <text evidence="2">Belongs to the bacterial solute-binding protein 1 family.</text>
</comment>
<organism evidence="6 7">
    <name type="scientific">Oenococcus oeni</name>
    <name type="common">Leuconostoc oenos</name>
    <dbReference type="NCBI Taxonomy" id="1247"/>
    <lineage>
        <taxon>Bacteria</taxon>
        <taxon>Bacillati</taxon>
        <taxon>Bacillota</taxon>
        <taxon>Bacilli</taxon>
        <taxon>Lactobacillales</taxon>
        <taxon>Lactobacillaceae</taxon>
        <taxon>Oenococcus</taxon>
    </lineage>
</organism>
<protein>
    <submittedName>
        <fullName evidence="6">Extracellular solute-binding protein</fullName>
    </submittedName>
</protein>
<dbReference type="CDD" id="cd14748">
    <property type="entry name" value="PBP2_UgpB"/>
    <property type="match status" value="1"/>
</dbReference>
<evidence type="ECO:0000256" key="1">
    <source>
        <dbReference type="ARBA" id="ARBA00004196"/>
    </source>
</evidence>
<dbReference type="PANTHER" id="PTHR43649:SF31">
    <property type="entry name" value="SN-GLYCEROL-3-PHOSPHATE-BINDING PERIPLASMIC PROTEIN UGPB"/>
    <property type="match status" value="1"/>
</dbReference>
<dbReference type="PANTHER" id="PTHR43649">
    <property type="entry name" value="ARABINOSE-BINDING PROTEIN-RELATED"/>
    <property type="match status" value="1"/>
</dbReference>
<keyword evidence="4" id="KW-0732">Signal</keyword>
<keyword evidence="3" id="KW-0813">Transport</keyword>
<dbReference type="RefSeq" id="WP_186432769.1">
    <property type="nucleotide sequence ID" value="NZ_ULFV01000028.1"/>
</dbReference>
<dbReference type="Proteomes" id="UP001281024">
    <property type="component" value="Unassembled WGS sequence"/>
</dbReference>
<evidence type="ECO:0000256" key="5">
    <source>
        <dbReference type="ARBA" id="ARBA00022764"/>
    </source>
</evidence>
<evidence type="ECO:0000256" key="3">
    <source>
        <dbReference type="ARBA" id="ARBA00022448"/>
    </source>
</evidence>
<gene>
    <name evidence="6" type="ORF">GA838_01450</name>
</gene>
<accession>A0A483BCT0</accession>
<comment type="subcellular location">
    <subcellularLocation>
        <location evidence="1">Cell envelope</location>
    </subcellularLocation>
</comment>
<dbReference type="GO" id="GO:0030313">
    <property type="term" value="C:cell envelope"/>
    <property type="evidence" value="ECO:0007669"/>
    <property type="project" value="UniProtKB-SubCell"/>
</dbReference>
<dbReference type="PROSITE" id="PS01037">
    <property type="entry name" value="SBP_BACTERIAL_1"/>
    <property type="match status" value="1"/>
</dbReference>
<dbReference type="InterPro" id="IPR006061">
    <property type="entry name" value="SBP_1_CS"/>
</dbReference>
<evidence type="ECO:0000256" key="4">
    <source>
        <dbReference type="ARBA" id="ARBA00022729"/>
    </source>
</evidence>
<dbReference type="EMBL" id="WERV01000001">
    <property type="protein sequence ID" value="MDV7714449.1"/>
    <property type="molecule type" value="Genomic_DNA"/>
</dbReference>
<reference evidence="6" key="1">
    <citation type="submission" date="2019-10" db="EMBL/GenBank/DDBJ databases">
        <title>Malate fermentation in French cider.</title>
        <authorList>
            <person name="Cousin F.J."/>
            <person name="Medina Fernandez S."/>
            <person name="Misery B."/>
            <person name="Laplace J.-M."/>
            <person name="Cretenet M."/>
        </authorList>
    </citation>
    <scope>NUCLEOTIDE SEQUENCE</scope>
    <source>
        <strain evidence="6">UCMA15129</strain>
    </source>
</reference>
<sequence>MKNQKRVIYHLIIVLTVAFLSLLPAILLGNKQASAADNSKRIKIVFWHEMTGPAQTQLNEFVKQFNKSQSKYQVVSQFEGTYEEAVQKILNTHGSNTSPAVFQSADISVSQLYHSGYITKVQKFIDKDKSFNVNDISSVARAFYSQKGELLGMPFNTSQPVLYYNASLLKKYNITPPPTDPSYSDITRVAKQLYQRSNKKVKGMTMEVYGWLFDQLIANSGNYSVNNQNGRLATPTKASFINSGSLKAMEWIQENVKSGDFINYGSGTNASANEMAAFLSGKLGIFMESSADIGQLTLGMKNQKLGVTYYPHADGQKANGVAIGGAALWISNDKNSEVQQGAWNFIKYLESAKNQATWQKATGYLALNKKSKKTKTLKNLYKKNPALKVPSEQLAKTVPNNSNSGIFVEGIVQERIILNTALDQIYNGSNIKSSLTQAEEAMNSYIKNNNRANGWRY</sequence>
<dbReference type="Gene3D" id="3.40.190.10">
    <property type="entry name" value="Periplasmic binding protein-like II"/>
    <property type="match status" value="2"/>
</dbReference>
<dbReference type="AlphaFoldDB" id="A0A483BCT0"/>
<evidence type="ECO:0000313" key="7">
    <source>
        <dbReference type="Proteomes" id="UP001281024"/>
    </source>
</evidence>
<evidence type="ECO:0000313" key="6">
    <source>
        <dbReference type="EMBL" id="MDV7714449.1"/>
    </source>
</evidence>
<dbReference type="GO" id="GO:0055085">
    <property type="term" value="P:transmembrane transport"/>
    <property type="evidence" value="ECO:0007669"/>
    <property type="project" value="InterPro"/>
</dbReference>
<dbReference type="InterPro" id="IPR006059">
    <property type="entry name" value="SBP"/>
</dbReference>
<dbReference type="InterPro" id="IPR050490">
    <property type="entry name" value="Bact_solute-bd_prot1"/>
</dbReference>
<keyword evidence="5" id="KW-0574">Periplasm</keyword>
<comment type="caution">
    <text evidence="6">The sequence shown here is derived from an EMBL/GenBank/DDBJ whole genome shotgun (WGS) entry which is preliminary data.</text>
</comment>
<dbReference type="Pfam" id="PF13416">
    <property type="entry name" value="SBP_bac_8"/>
    <property type="match status" value="1"/>
</dbReference>
<evidence type="ECO:0000256" key="2">
    <source>
        <dbReference type="ARBA" id="ARBA00008520"/>
    </source>
</evidence>
<proteinExistence type="inferred from homology"/>
<dbReference type="SUPFAM" id="SSF53850">
    <property type="entry name" value="Periplasmic binding protein-like II"/>
    <property type="match status" value="1"/>
</dbReference>